<dbReference type="AlphaFoldDB" id="A0A9P8ULS6"/>
<evidence type="ECO:0000256" key="1">
    <source>
        <dbReference type="ARBA" id="ARBA00009431"/>
    </source>
</evidence>
<dbReference type="PRINTS" id="PR00724">
    <property type="entry name" value="CRBOXYPTASEC"/>
</dbReference>
<evidence type="ECO:0000256" key="6">
    <source>
        <dbReference type="ARBA" id="ARBA00023180"/>
    </source>
</evidence>
<dbReference type="SUPFAM" id="SSF53474">
    <property type="entry name" value="alpha/beta-Hydrolases"/>
    <property type="match status" value="1"/>
</dbReference>
<dbReference type="GeneID" id="70131801"/>
<organism evidence="7 8">
    <name type="scientific">Truncatella angustata</name>
    <dbReference type="NCBI Taxonomy" id="152316"/>
    <lineage>
        <taxon>Eukaryota</taxon>
        <taxon>Fungi</taxon>
        <taxon>Dikarya</taxon>
        <taxon>Ascomycota</taxon>
        <taxon>Pezizomycotina</taxon>
        <taxon>Sordariomycetes</taxon>
        <taxon>Xylariomycetidae</taxon>
        <taxon>Amphisphaeriales</taxon>
        <taxon>Sporocadaceae</taxon>
        <taxon>Truncatella</taxon>
    </lineage>
</organism>
<proteinExistence type="inferred from homology"/>
<dbReference type="EC" id="3.4.16.5" evidence="2"/>
<evidence type="ECO:0000313" key="7">
    <source>
        <dbReference type="EMBL" id="KAH6654925.1"/>
    </source>
</evidence>
<dbReference type="OrthoDB" id="443318at2759"/>
<dbReference type="RefSeq" id="XP_045959195.1">
    <property type="nucleotide sequence ID" value="XM_046102909.1"/>
</dbReference>
<name>A0A9P8ULS6_9PEZI</name>
<comment type="similarity">
    <text evidence="1">Belongs to the peptidase S10 family.</text>
</comment>
<dbReference type="Gene3D" id="3.40.50.1820">
    <property type="entry name" value="alpha/beta hydrolase"/>
    <property type="match status" value="1"/>
</dbReference>
<dbReference type="GO" id="GO:0006508">
    <property type="term" value="P:proteolysis"/>
    <property type="evidence" value="ECO:0007669"/>
    <property type="project" value="UniProtKB-KW"/>
</dbReference>
<evidence type="ECO:0000256" key="5">
    <source>
        <dbReference type="ARBA" id="ARBA00022801"/>
    </source>
</evidence>
<dbReference type="InterPro" id="IPR029058">
    <property type="entry name" value="AB_hydrolase_fold"/>
</dbReference>
<keyword evidence="6" id="KW-0325">Glycoprotein</keyword>
<dbReference type="EMBL" id="JAGPXC010000004">
    <property type="protein sequence ID" value="KAH6654925.1"/>
    <property type="molecule type" value="Genomic_DNA"/>
</dbReference>
<evidence type="ECO:0000313" key="8">
    <source>
        <dbReference type="Proteomes" id="UP000758603"/>
    </source>
</evidence>
<keyword evidence="3" id="KW-0121">Carboxypeptidase</keyword>
<reference evidence="7" key="1">
    <citation type="journal article" date="2021" name="Nat. Commun.">
        <title>Genetic determinants of endophytism in the Arabidopsis root mycobiome.</title>
        <authorList>
            <person name="Mesny F."/>
            <person name="Miyauchi S."/>
            <person name="Thiergart T."/>
            <person name="Pickel B."/>
            <person name="Atanasova L."/>
            <person name="Karlsson M."/>
            <person name="Huettel B."/>
            <person name="Barry K.W."/>
            <person name="Haridas S."/>
            <person name="Chen C."/>
            <person name="Bauer D."/>
            <person name="Andreopoulos W."/>
            <person name="Pangilinan J."/>
            <person name="LaButti K."/>
            <person name="Riley R."/>
            <person name="Lipzen A."/>
            <person name="Clum A."/>
            <person name="Drula E."/>
            <person name="Henrissat B."/>
            <person name="Kohler A."/>
            <person name="Grigoriev I.V."/>
            <person name="Martin F.M."/>
            <person name="Hacquard S."/>
        </authorList>
    </citation>
    <scope>NUCLEOTIDE SEQUENCE</scope>
    <source>
        <strain evidence="7">MPI-SDFR-AT-0073</strain>
    </source>
</reference>
<protein>
    <recommendedName>
        <fullName evidence="2">carboxypeptidase C</fullName>
        <ecNumber evidence="2">3.4.16.5</ecNumber>
    </recommendedName>
</protein>
<evidence type="ECO:0000256" key="4">
    <source>
        <dbReference type="ARBA" id="ARBA00022670"/>
    </source>
</evidence>
<sequence length="484" mass="54003">MLIKPSTITSAVAGLAIPFGKFEGQTPLSSTSMSMGAKFNITKQDESICDAGSRQWTGWVHISDEKSLFFWFFESRSNPTTDPVVLWMNGGPGASSMIGLFAEMGPCQTSTSTTGNNGTYLNDHSWSNFANLLFLDQPAGVGLSSINGSTLGGPDTITEAAEDFNEFLSTFFVEIFPHFSSNPFHIAGESFGGTYVPAFVHYIGMRQHLGIPGVFKTPIQSITLVDAVVDYMGSGPLGEYDHMCQFDKGGNNRLKLGFNETTCRTIELGVPECQRLNNQCIETYDLNICEAAFVYCWKFIDLIEDGGRVIYDDRALCKGEYPLCGLDGNFSEYLNRPHFQRALGLERWNFTALNWDLNDRWGFSKYVYMPTTREMTWILDESPIRVLVINGNNDIIVNTEGQKRVYDALPWNHQAKYRMQKFDDWHWPDQSGKMIKGGQFKTANKMSFASVNDAGHTAPGDQKAAVAFLMACWLSDDKVEACPF</sequence>
<dbReference type="PANTHER" id="PTHR11802">
    <property type="entry name" value="SERINE PROTEASE FAMILY S10 SERINE CARBOXYPEPTIDASE"/>
    <property type="match status" value="1"/>
</dbReference>
<evidence type="ECO:0000256" key="2">
    <source>
        <dbReference type="ARBA" id="ARBA00012446"/>
    </source>
</evidence>
<dbReference type="Pfam" id="PF00450">
    <property type="entry name" value="Peptidase_S10"/>
    <property type="match status" value="1"/>
</dbReference>
<comment type="caution">
    <text evidence="7">The sequence shown here is derived from an EMBL/GenBank/DDBJ whole genome shotgun (WGS) entry which is preliminary data.</text>
</comment>
<dbReference type="GO" id="GO:0000324">
    <property type="term" value="C:fungal-type vacuole"/>
    <property type="evidence" value="ECO:0007669"/>
    <property type="project" value="TreeGrafter"/>
</dbReference>
<dbReference type="Gene3D" id="1.10.287.410">
    <property type="match status" value="1"/>
</dbReference>
<accession>A0A9P8ULS6</accession>
<dbReference type="Proteomes" id="UP000758603">
    <property type="component" value="Unassembled WGS sequence"/>
</dbReference>
<dbReference type="GO" id="GO:0004185">
    <property type="term" value="F:serine-type carboxypeptidase activity"/>
    <property type="evidence" value="ECO:0007669"/>
    <property type="project" value="UniProtKB-EC"/>
</dbReference>
<evidence type="ECO:0000256" key="3">
    <source>
        <dbReference type="ARBA" id="ARBA00022645"/>
    </source>
</evidence>
<keyword evidence="8" id="KW-1185">Reference proteome</keyword>
<gene>
    <name evidence="7" type="ORF">BKA67DRAFT_566650</name>
</gene>
<dbReference type="PANTHER" id="PTHR11802:SF113">
    <property type="entry name" value="SERINE CARBOXYPEPTIDASE CTSA-4.1"/>
    <property type="match status" value="1"/>
</dbReference>
<keyword evidence="4" id="KW-0645">Protease</keyword>
<keyword evidence="5 7" id="KW-0378">Hydrolase</keyword>
<dbReference type="InterPro" id="IPR001563">
    <property type="entry name" value="Peptidase_S10"/>
</dbReference>